<name>A0A8J7M6W7_9RHOB</name>
<dbReference type="Proteomes" id="UP000655420">
    <property type="component" value="Unassembled WGS sequence"/>
</dbReference>
<dbReference type="Pfam" id="PF05163">
    <property type="entry name" value="DinB"/>
    <property type="match status" value="1"/>
</dbReference>
<feature type="binding site" evidence="3">
    <location>
        <position position="137"/>
    </location>
    <ligand>
        <name>a divalent metal cation</name>
        <dbReference type="ChEBI" id="CHEBI:60240"/>
    </ligand>
</feature>
<dbReference type="Gene3D" id="1.20.120.450">
    <property type="entry name" value="dinb family like domain"/>
    <property type="match status" value="1"/>
</dbReference>
<evidence type="ECO:0000256" key="1">
    <source>
        <dbReference type="ARBA" id="ARBA00008635"/>
    </source>
</evidence>
<comment type="similarity">
    <text evidence="1">Belongs to the DinB family.</text>
</comment>
<dbReference type="AlphaFoldDB" id="A0A8J7M6W7"/>
<feature type="binding site" evidence="3">
    <location>
        <position position="133"/>
    </location>
    <ligand>
        <name>a divalent metal cation</name>
        <dbReference type="ChEBI" id="CHEBI:60240"/>
    </ligand>
</feature>
<keyword evidence="2 3" id="KW-0479">Metal-binding</keyword>
<evidence type="ECO:0000313" key="4">
    <source>
        <dbReference type="EMBL" id="MBK0399701.1"/>
    </source>
</evidence>
<dbReference type="PANTHER" id="PTHR37302:SF1">
    <property type="entry name" value="PROTEIN DINB"/>
    <property type="match status" value="1"/>
</dbReference>
<dbReference type="InterPro" id="IPR034660">
    <property type="entry name" value="DinB/YfiT-like"/>
</dbReference>
<proteinExistence type="inferred from homology"/>
<keyword evidence="5" id="KW-1185">Reference proteome</keyword>
<feature type="binding site" evidence="3">
    <location>
        <position position="48"/>
    </location>
    <ligand>
        <name>a divalent metal cation</name>
        <dbReference type="ChEBI" id="CHEBI:60240"/>
    </ligand>
</feature>
<accession>A0A8J7M6W7</accession>
<dbReference type="EMBL" id="JAEHHL010000006">
    <property type="protein sequence ID" value="MBK0399701.1"/>
    <property type="molecule type" value="Genomic_DNA"/>
</dbReference>
<dbReference type="RefSeq" id="WP_200609895.1">
    <property type="nucleotide sequence ID" value="NZ_JAEHHL010000006.1"/>
</dbReference>
<gene>
    <name evidence="4" type="ORF">H0I76_10900</name>
</gene>
<evidence type="ECO:0000256" key="3">
    <source>
        <dbReference type="PIRSR" id="PIRSR607837-1"/>
    </source>
</evidence>
<dbReference type="GO" id="GO:0046872">
    <property type="term" value="F:metal ion binding"/>
    <property type="evidence" value="ECO:0007669"/>
    <property type="project" value="UniProtKB-KW"/>
</dbReference>
<evidence type="ECO:0000313" key="5">
    <source>
        <dbReference type="Proteomes" id="UP000655420"/>
    </source>
</evidence>
<protein>
    <submittedName>
        <fullName evidence="4">Damage-inducible protein DinB</fullName>
    </submittedName>
</protein>
<organism evidence="4 5">
    <name type="scientific">Thermohalobaculum xanthum</name>
    <dbReference type="NCBI Taxonomy" id="2753746"/>
    <lineage>
        <taxon>Bacteria</taxon>
        <taxon>Pseudomonadati</taxon>
        <taxon>Pseudomonadota</taxon>
        <taxon>Alphaproteobacteria</taxon>
        <taxon>Rhodobacterales</taxon>
        <taxon>Paracoccaceae</taxon>
        <taxon>Thermohalobaculum</taxon>
    </lineage>
</organism>
<dbReference type="SUPFAM" id="SSF109854">
    <property type="entry name" value="DinB/YfiT-like putative metalloenzymes"/>
    <property type="match status" value="1"/>
</dbReference>
<evidence type="ECO:0000256" key="2">
    <source>
        <dbReference type="ARBA" id="ARBA00022723"/>
    </source>
</evidence>
<reference evidence="4" key="1">
    <citation type="submission" date="2020-12" db="EMBL/GenBank/DDBJ databases">
        <title>Bacterial taxonomy.</title>
        <authorList>
            <person name="Pan X."/>
        </authorList>
    </citation>
    <scope>NUCLEOTIDE SEQUENCE</scope>
    <source>
        <strain evidence="4">M0105</strain>
    </source>
</reference>
<sequence>MKAHFEMFAGYNAWANERLYDAAATLSEEEARAELGAFFGSVHRTLNHIMVGDLIWLARFRGQRNPPFALDHVLHDDRAELRAARRVLDADILRHVDELSEADLVGDFTYRTIVNPATITQNRAAALAHFFNHQTHHRGQVHALLTRLRGDAPSLDMIVFHRESA</sequence>
<comment type="caution">
    <text evidence="4">The sequence shown here is derived from an EMBL/GenBank/DDBJ whole genome shotgun (WGS) entry which is preliminary data.</text>
</comment>
<dbReference type="PANTHER" id="PTHR37302">
    <property type="entry name" value="SLR1116 PROTEIN"/>
    <property type="match status" value="1"/>
</dbReference>
<dbReference type="InterPro" id="IPR007837">
    <property type="entry name" value="DinB"/>
</dbReference>